<keyword evidence="2" id="KW-1185">Reference proteome</keyword>
<proteinExistence type="predicted"/>
<comment type="caution">
    <text evidence="1">The sequence shown here is derived from an EMBL/GenBank/DDBJ whole genome shotgun (WGS) entry which is preliminary data.</text>
</comment>
<sequence>MALLLGWANVTVSFAPMSKLVQLIASRLPFCWTTVFVPPVEFAVALMVPVPAVICPPAGAHRVGGQIADNPAAASASAIVFRLG</sequence>
<dbReference type="Proteomes" id="UP000602004">
    <property type="component" value="Unassembled WGS sequence"/>
</dbReference>
<dbReference type="EMBL" id="BMHL01000005">
    <property type="protein sequence ID" value="GGC43734.1"/>
    <property type="molecule type" value="Genomic_DNA"/>
</dbReference>
<reference evidence="2" key="1">
    <citation type="journal article" date="2019" name="Int. J. Syst. Evol. Microbiol.">
        <title>The Global Catalogue of Microorganisms (GCM) 10K type strain sequencing project: providing services to taxonomists for standard genome sequencing and annotation.</title>
        <authorList>
            <consortium name="The Broad Institute Genomics Platform"/>
            <consortium name="The Broad Institute Genome Sequencing Center for Infectious Disease"/>
            <person name="Wu L."/>
            <person name="Ma J."/>
        </authorList>
    </citation>
    <scope>NUCLEOTIDE SEQUENCE [LARGE SCALE GENOMIC DNA]</scope>
    <source>
        <strain evidence="2">CGMCC 1.15103</strain>
    </source>
</reference>
<gene>
    <name evidence="1" type="ORF">GCM10011400_33430</name>
</gene>
<organism evidence="1 2">
    <name type="scientific">Paraburkholderia caffeinilytica</name>
    <dbReference type="NCBI Taxonomy" id="1761016"/>
    <lineage>
        <taxon>Bacteria</taxon>
        <taxon>Pseudomonadati</taxon>
        <taxon>Pseudomonadota</taxon>
        <taxon>Betaproteobacteria</taxon>
        <taxon>Burkholderiales</taxon>
        <taxon>Burkholderiaceae</taxon>
        <taxon>Paraburkholderia</taxon>
    </lineage>
</organism>
<protein>
    <recommendedName>
        <fullName evidence="3">Secreted protein</fullName>
    </recommendedName>
</protein>
<evidence type="ECO:0008006" key="3">
    <source>
        <dbReference type="Google" id="ProtNLM"/>
    </source>
</evidence>
<evidence type="ECO:0000313" key="1">
    <source>
        <dbReference type="EMBL" id="GGC43734.1"/>
    </source>
</evidence>
<name>A0ABQ1MNJ8_9BURK</name>
<evidence type="ECO:0000313" key="2">
    <source>
        <dbReference type="Proteomes" id="UP000602004"/>
    </source>
</evidence>
<accession>A0ABQ1MNJ8</accession>